<dbReference type="InterPro" id="IPR011013">
    <property type="entry name" value="Gal_mutarotase_sf_dom"/>
</dbReference>
<dbReference type="Pfam" id="PF01263">
    <property type="entry name" value="Aldose_epim"/>
    <property type="match status" value="1"/>
</dbReference>
<dbReference type="InterPro" id="IPR008183">
    <property type="entry name" value="Aldose_1/G6P_1-epimerase"/>
</dbReference>
<evidence type="ECO:0000313" key="2">
    <source>
        <dbReference type="Proteomes" id="UP000035352"/>
    </source>
</evidence>
<dbReference type="GO" id="GO:0016853">
    <property type="term" value="F:isomerase activity"/>
    <property type="evidence" value="ECO:0007669"/>
    <property type="project" value="InterPro"/>
</dbReference>
<protein>
    <submittedName>
        <fullName evidence="1">Aldose epimerase</fullName>
    </submittedName>
</protein>
<dbReference type="PATRIC" id="fig|413882.6.peg.5246"/>
<dbReference type="SUPFAM" id="SSF74650">
    <property type="entry name" value="Galactose mutarotase-like"/>
    <property type="match status" value="1"/>
</dbReference>
<dbReference type="InterPro" id="IPR014718">
    <property type="entry name" value="GH-type_carb-bd"/>
</dbReference>
<keyword evidence="2" id="KW-1185">Reference proteome</keyword>
<dbReference type="AlphaFoldDB" id="A0A0G3BYW0"/>
<dbReference type="Gene3D" id="2.70.98.10">
    <property type="match status" value="1"/>
</dbReference>
<proteinExistence type="predicted"/>
<dbReference type="GO" id="GO:0005975">
    <property type="term" value="P:carbohydrate metabolic process"/>
    <property type="evidence" value="ECO:0007669"/>
    <property type="project" value="InterPro"/>
</dbReference>
<reference evidence="1 2" key="1">
    <citation type="submission" date="2015-05" db="EMBL/GenBank/DDBJ databases">
        <authorList>
            <person name="Tang B."/>
            <person name="Yu Y."/>
        </authorList>
    </citation>
    <scope>NUCLEOTIDE SEQUENCE [LARGE SCALE GENOMIC DNA]</scope>
    <source>
        <strain evidence="1 2">DSM 7029</strain>
    </source>
</reference>
<evidence type="ECO:0000313" key="1">
    <source>
        <dbReference type="EMBL" id="AKJ31715.1"/>
    </source>
</evidence>
<dbReference type="CDD" id="cd09021">
    <property type="entry name" value="Aldose_epim_Ec_YphB"/>
    <property type="match status" value="1"/>
</dbReference>
<name>A0A0G3BYW0_9BURK</name>
<dbReference type="KEGG" id="pbh:AAW51_5024"/>
<organism evidence="1 2">
    <name type="scientific">Caldimonas brevitalea</name>
    <dbReference type="NCBI Taxonomy" id="413882"/>
    <lineage>
        <taxon>Bacteria</taxon>
        <taxon>Pseudomonadati</taxon>
        <taxon>Pseudomonadota</taxon>
        <taxon>Betaproteobacteria</taxon>
        <taxon>Burkholderiales</taxon>
        <taxon>Sphaerotilaceae</taxon>
        <taxon>Caldimonas</taxon>
    </lineage>
</organism>
<accession>A0A0G3BYW0</accession>
<gene>
    <name evidence="1" type="ORF">AAW51_5024</name>
</gene>
<dbReference type="STRING" id="413882.AAW51_5024"/>
<sequence>MQAPQHTNGDTMTSTPDGLELRAGPLRLALRPDVGGSIAGLWHHDLPVLRSIEPGALSNARAAGAYALVPYSNRIGYSRFPWAGRTWSTRPNFDDSRHSVHGVGYQRAWEVVASDTSSATLRLHHRPDEDWPFEFEAVHQIELGESGLSLGLTLTNRGDAEAPFGLGWHPHFPKRTRSRIHAELSGRWDLDEALLPVRHVVQQHGIDGDVAHLRYDNVFTGWQQSARIRDERFSMLLTSSLPYLVVYTPELYDFYCVEPVSHVSNALNLDDPSGHGVVSLAPGASTSAWMKLQIEEAR</sequence>
<dbReference type="GO" id="GO:0030246">
    <property type="term" value="F:carbohydrate binding"/>
    <property type="evidence" value="ECO:0007669"/>
    <property type="project" value="InterPro"/>
</dbReference>
<dbReference type="Proteomes" id="UP000035352">
    <property type="component" value="Chromosome"/>
</dbReference>
<dbReference type="EMBL" id="CP011371">
    <property type="protein sequence ID" value="AKJ31715.1"/>
    <property type="molecule type" value="Genomic_DNA"/>
</dbReference>